<evidence type="ECO:0000313" key="6">
    <source>
        <dbReference type="EnsemblMetazoa" id="HelroP146189"/>
    </source>
</evidence>
<evidence type="ECO:0000259" key="4">
    <source>
        <dbReference type="PROSITE" id="PS50287"/>
    </source>
</evidence>
<feature type="disulfide bond" evidence="3">
    <location>
        <begin position="57"/>
        <end position="67"/>
    </location>
</feature>
<evidence type="ECO:0000313" key="5">
    <source>
        <dbReference type="EMBL" id="ESN97837.1"/>
    </source>
</evidence>
<sequence>QGRIEVLHDNKWGTVCDDELKNPVCRVVCKQLGYSNGTCVKEYNDNNFPIWLGSVKCNGNENNIDECQLTNWGEANCIHKEDAGCICS</sequence>
<name>T1EJQ8_HELRO</name>
<reference evidence="6" key="3">
    <citation type="submission" date="2015-06" db="UniProtKB">
        <authorList>
            <consortium name="EnsemblMetazoa"/>
        </authorList>
    </citation>
    <scope>IDENTIFICATION</scope>
</reference>
<protein>
    <recommendedName>
        <fullName evidence="4">SRCR domain-containing protein</fullName>
    </recommendedName>
</protein>
<accession>T1EJQ8</accession>
<dbReference type="InterPro" id="IPR036772">
    <property type="entry name" value="SRCR-like_dom_sf"/>
</dbReference>
<feature type="domain" description="SRCR" evidence="4">
    <location>
        <begin position="1"/>
        <end position="88"/>
    </location>
</feature>
<dbReference type="AlphaFoldDB" id="T1EJQ8"/>
<dbReference type="InterPro" id="IPR001190">
    <property type="entry name" value="SRCR"/>
</dbReference>
<dbReference type="SMART" id="SM00202">
    <property type="entry name" value="SR"/>
    <property type="match status" value="1"/>
</dbReference>
<organism evidence="6 7">
    <name type="scientific">Helobdella robusta</name>
    <name type="common">Californian leech</name>
    <dbReference type="NCBI Taxonomy" id="6412"/>
    <lineage>
        <taxon>Eukaryota</taxon>
        <taxon>Metazoa</taxon>
        <taxon>Spiralia</taxon>
        <taxon>Lophotrochozoa</taxon>
        <taxon>Annelida</taxon>
        <taxon>Clitellata</taxon>
        <taxon>Hirudinea</taxon>
        <taxon>Rhynchobdellida</taxon>
        <taxon>Glossiphoniidae</taxon>
        <taxon>Helobdella</taxon>
    </lineage>
</organism>
<keyword evidence="1" id="KW-0732">Signal</keyword>
<dbReference type="EnsemblMetazoa" id="HelroT146189">
    <property type="protein sequence ID" value="HelroP146189"/>
    <property type="gene ID" value="HelroG146189"/>
</dbReference>
<gene>
    <name evidence="6" type="primary">20196808</name>
    <name evidence="5" type="ORF">HELRODRAFT_146189</name>
</gene>
<dbReference type="OMA" id="GEANCIH"/>
<comment type="caution">
    <text evidence="3">Lacks conserved residue(s) required for the propagation of feature annotation.</text>
</comment>
<dbReference type="PANTHER" id="PTHR48071">
    <property type="entry name" value="SRCR DOMAIN-CONTAINING PROTEIN"/>
    <property type="match status" value="1"/>
</dbReference>
<proteinExistence type="predicted"/>
<keyword evidence="7" id="KW-1185">Reference proteome</keyword>
<dbReference type="EMBL" id="AMQM01006075">
    <property type="status" value="NOT_ANNOTATED_CDS"/>
    <property type="molecule type" value="Genomic_DNA"/>
</dbReference>
<dbReference type="InParanoid" id="T1EJQ8"/>
<dbReference type="GeneID" id="20196808"/>
<dbReference type="RefSeq" id="XP_009023920.1">
    <property type="nucleotide sequence ID" value="XM_009025672.1"/>
</dbReference>
<dbReference type="FunFam" id="3.10.250.10:FF:000001">
    <property type="entry name" value="Lysyl oxidase 4 isoform X1"/>
    <property type="match status" value="1"/>
</dbReference>
<evidence type="ECO:0000256" key="2">
    <source>
        <dbReference type="ARBA" id="ARBA00023157"/>
    </source>
</evidence>
<dbReference type="OrthoDB" id="10066015at2759"/>
<dbReference type="Gene3D" id="3.10.250.10">
    <property type="entry name" value="SRCR-like domain"/>
    <property type="match status" value="1"/>
</dbReference>
<keyword evidence="2 3" id="KW-1015">Disulfide bond</keyword>
<dbReference type="Pfam" id="PF00530">
    <property type="entry name" value="SRCR"/>
    <property type="match status" value="1"/>
</dbReference>
<evidence type="ECO:0000256" key="3">
    <source>
        <dbReference type="PROSITE-ProRule" id="PRU00196"/>
    </source>
</evidence>
<dbReference type="PANTHER" id="PTHR48071:SF28">
    <property type="entry name" value="SRCR DOMAIN-CONTAINING PROTEIN"/>
    <property type="match status" value="1"/>
</dbReference>
<reference evidence="5 7" key="2">
    <citation type="journal article" date="2013" name="Nature">
        <title>Insights into bilaterian evolution from three spiralian genomes.</title>
        <authorList>
            <person name="Simakov O."/>
            <person name="Marletaz F."/>
            <person name="Cho S.J."/>
            <person name="Edsinger-Gonzales E."/>
            <person name="Havlak P."/>
            <person name="Hellsten U."/>
            <person name="Kuo D.H."/>
            <person name="Larsson T."/>
            <person name="Lv J."/>
            <person name="Arendt D."/>
            <person name="Savage R."/>
            <person name="Osoegawa K."/>
            <person name="de Jong P."/>
            <person name="Grimwood J."/>
            <person name="Chapman J.A."/>
            <person name="Shapiro H."/>
            <person name="Aerts A."/>
            <person name="Otillar R.P."/>
            <person name="Terry A.Y."/>
            <person name="Boore J.L."/>
            <person name="Grigoriev I.V."/>
            <person name="Lindberg D.R."/>
            <person name="Seaver E.C."/>
            <person name="Weisblat D.A."/>
            <person name="Putnam N.H."/>
            <person name="Rokhsar D.S."/>
        </authorList>
    </citation>
    <scope>NUCLEOTIDE SEQUENCE</scope>
</reference>
<dbReference type="EMBL" id="KB097269">
    <property type="protein sequence ID" value="ESN97837.1"/>
    <property type="molecule type" value="Genomic_DNA"/>
</dbReference>
<dbReference type="Proteomes" id="UP000015101">
    <property type="component" value="Unassembled WGS sequence"/>
</dbReference>
<evidence type="ECO:0000256" key="1">
    <source>
        <dbReference type="ARBA" id="ARBA00022729"/>
    </source>
</evidence>
<dbReference type="HOGENOM" id="CLU_002555_6_1_1"/>
<dbReference type="GO" id="GO:0016020">
    <property type="term" value="C:membrane"/>
    <property type="evidence" value="ECO:0007669"/>
    <property type="project" value="InterPro"/>
</dbReference>
<dbReference type="KEGG" id="hro:HELRODRAFT_146189"/>
<reference evidence="7" key="1">
    <citation type="submission" date="2012-12" db="EMBL/GenBank/DDBJ databases">
        <authorList>
            <person name="Hellsten U."/>
            <person name="Grimwood J."/>
            <person name="Chapman J.A."/>
            <person name="Shapiro H."/>
            <person name="Aerts A."/>
            <person name="Otillar R.P."/>
            <person name="Terry A.Y."/>
            <person name="Boore J.L."/>
            <person name="Simakov O."/>
            <person name="Marletaz F."/>
            <person name="Cho S.-J."/>
            <person name="Edsinger-Gonzales E."/>
            <person name="Havlak P."/>
            <person name="Kuo D.-H."/>
            <person name="Larsson T."/>
            <person name="Lv J."/>
            <person name="Arendt D."/>
            <person name="Savage R."/>
            <person name="Osoegawa K."/>
            <person name="de Jong P."/>
            <person name="Lindberg D.R."/>
            <person name="Seaver E.C."/>
            <person name="Weisblat D.A."/>
            <person name="Putnam N.H."/>
            <person name="Grigoriev I.V."/>
            <person name="Rokhsar D.S."/>
        </authorList>
    </citation>
    <scope>NUCLEOTIDE SEQUENCE</scope>
</reference>
<dbReference type="CTD" id="20196808"/>
<dbReference type="PRINTS" id="PR00258">
    <property type="entry name" value="SPERACTRCPTR"/>
</dbReference>
<evidence type="ECO:0000313" key="7">
    <source>
        <dbReference type="Proteomes" id="UP000015101"/>
    </source>
</evidence>
<dbReference type="PROSITE" id="PS50287">
    <property type="entry name" value="SRCR_2"/>
    <property type="match status" value="1"/>
</dbReference>
<dbReference type="SUPFAM" id="SSF56487">
    <property type="entry name" value="SRCR-like"/>
    <property type="match status" value="1"/>
</dbReference>